<evidence type="ECO:0000313" key="3">
    <source>
        <dbReference type="Proteomes" id="UP000728185"/>
    </source>
</evidence>
<keyword evidence="3" id="KW-1185">Reference proteome</keyword>
<feature type="region of interest" description="Disordered" evidence="1">
    <location>
        <begin position="86"/>
        <end position="112"/>
    </location>
</feature>
<name>A0A8E0VNK2_9TREM</name>
<evidence type="ECO:0000313" key="2">
    <source>
        <dbReference type="EMBL" id="KAA0195720.1"/>
    </source>
</evidence>
<reference evidence="2" key="1">
    <citation type="submission" date="2019-05" db="EMBL/GenBank/DDBJ databases">
        <title>Annotation for the trematode Fasciolopsis buski.</title>
        <authorList>
            <person name="Choi Y.-J."/>
        </authorList>
    </citation>
    <scope>NUCLEOTIDE SEQUENCE</scope>
    <source>
        <strain evidence="2">HT</strain>
        <tissue evidence="2">Whole worm</tissue>
    </source>
</reference>
<evidence type="ECO:0000256" key="1">
    <source>
        <dbReference type="SAM" id="MobiDB-lite"/>
    </source>
</evidence>
<dbReference type="Proteomes" id="UP000728185">
    <property type="component" value="Unassembled WGS sequence"/>
</dbReference>
<organism evidence="2 3">
    <name type="scientific">Fasciolopsis buskii</name>
    <dbReference type="NCBI Taxonomy" id="27845"/>
    <lineage>
        <taxon>Eukaryota</taxon>
        <taxon>Metazoa</taxon>
        <taxon>Spiralia</taxon>
        <taxon>Lophotrochozoa</taxon>
        <taxon>Platyhelminthes</taxon>
        <taxon>Trematoda</taxon>
        <taxon>Digenea</taxon>
        <taxon>Plagiorchiida</taxon>
        <taxon>Echinostomata</taxon>
        <taxon>Echinostomatoidea</taxon>
        <taxon>Fasciolidae</taxon>
        <taxon>Fasciolopsis</taxon>
    </lineage>
</organism>
<protein>
    <submittedName>
        <fullName evidence="2">Uncharacterized protein</fullName>
    </submittedName>
</protein>
<comment type="caution">
    <text evidence="2">The sequence shown here is derived from an EMBL/GenBank/DDBJ whole genome shotgun (WGS) entry which is preliminary data.</text>
</comment>
<dbReference type="AlphaFoldDB" id="A0A8E0VNK2"/>
<sequence length="112" mass="11725">MNLVTVPRCNVAKFANINARRKRSVNRQKRKATADVSTTVTLTFTDSTANDMDASTFASLISTGFGRLSSVDRSLLDPTFQISTCISSGSSSSGSSNISSSSSSSNSSSSLV</sequence>
<gene>
    <name evidence="2" type="ORF">FBUS_03145</name>
</gene>
<proteinExistence type="predicted"/>
<accession>A0A8E0VNK2</accession>
<dbReference type="EMBL" id="LUCM01003486">
    <property type="protein sequence ID" value="KAA0195720.1"/>
    <property type="molecule type" value="Genomic_DNA"/>
</dbReference>